<dbReference type="AlphaFoldDB" id="A0A0E3SIG8"/>
<sequence length="187" mass="20553">MFSFINNWMASVKNTVKKPDDTILQDEKGVLEPHSDLIATALAVIGFVVLAALLSRTYLGYEDRSFALENYESASLLAATVAEEPVLKAENPGTLSASALDRLSGHEGEDERNKFFAAFSGNYPFLVEIRTDDGRWQWVIESRIVEPGYLMGKQEKVAASVPVVVKIGPAESVPGTLTVILYNTPWM</sequence>
<dbReference type="PATRIC" id="fig|1434110.4.peg.4222"/>
<organism evidence="2 3">
    <name type="scientific">Methanosarcina horonobensis HB-1 = JCM 15518</name>
    <dbReference type="NCBI Taxonomy" id="1434110"/>
    <lineage>
        <taxon>Archaea</taxon>
        <taxon>Methanobacteriati</taxon>
        <taxon>Methanobacteriota</taxon>
        <taxon>Stenosarchaea group</taxon>
        <taxon>Methanomicrobia</taxon>
        <taxon>Methanosarcinales</taxon>
        <taxon>Methanosarcinaceae</taxon>
        <taxon>Methanosarcina</taxon>
    </lineage>
</organism>
<keyword evidence="1" id="KW-0812">Transmembrane</keyword>
<dbReference type="Proteomes" id="UP000033101">
    <property type="component" value="Chromosome"/>
</dbReference>
<dbReference type="RefSeq" id="WP_239451397.1">
    <property type="nucleotide sequence ID" value="NZ_CP009516.1"/>
</dbReference>
<accession>A0A0E3SIG8</accession>
<reference evidence="2 3" key="1">
    <citation type="submission" date="2014-07" db="EMBL/GenBank/DDBJ databases">
        <title>Methanogenic archaea and the global carbon cycle.</title>
        <authorList>
            <person name="Henriksen J.R."/>
            <person name="Luke J."/>
            <person name="Reinhart S."/>
            <person name="Benedict M.N."/>
            <person name="Youngblut N.D."/>
            <person name="Metcalf M.E."/>
            <person name="Whitaker R.J."/>
            <person name="Metcalf W.W."/>
        </authorList>
    </citation>
    <scope>NUCLEOTIDE SEQUENCE [LARGE SCALE GENOMIC DNA]</scope>
    <source>
        <strain evidence="2 3">HB-1</strain>
    </source>
</reference>
<dbReference type="KEGG" id="mhor:MSHOH_3285"/>
<evidence type="ECO:0000256" key="1">
    <source>
        <dbReference type="SAM" id="Phobius"/>
    </source>
</evidence>
<evidence type="ECO:0000313" key="3">
    <source>
        <dbReference type="Proteomes" id="UP000033101"/>
    </source>
</evidence>
<keyword evidence="1" id="KW-0472">Membrane</keyword>
<dbReference type="STRING" id="1434110.MSHOH_3285"/>
<dbReference type="HOGENOM" id="CLU_1381410_0_0_2"/>
<evidence type="ECO:0000313" key="2">
    <source>
        <dbReference type="EMBL" id="AKB79768.1"/>
    </source>
</evidence>
<dbReference type="GeneID" id="24832618"/>
<dbReference type="EMBL" id="CP009516">
    <property type="protein sequence ID" value="AKB79768.1"/>
    <property type="molecule type" value="Genomic_DNA"/>
</dbReference>
<proteinExistence type="predicted"/>
<protein>
    <submittedName>
        <fullName evidence="2">Uncharacterized protein</fullName>
    </submittedName>
</protein>
<gene>
    <name evidence="2" type="ORF">MSHOH_3285</name>
</gene>
<feature type="transmembrane region" description="Helical" evidence="1">
    <location>
        <begin position="37"/>
        <end position="55"/>
    </location>
</feature>
<name>A0A0E3SIG8_9EURY</name>
<keyword evidence="3" id="KW-1185">Reference proteome</keyword>
<keyword evidence="1" id="KW-1133">Transmembrane helix</keyword>